<dbReference type="AlphaFoldDB" id="A0A402A7K5"/>
<organism evidence="1 2">
    <name type="scientific">Tengunoibacter tsumagoiensis</name>
    <dbReference type="NCBI Taxonomy" id="2014871"/>
    <lineage>
        <taxon>Bacteria</taxon>
        <taxon>Bacillati</taxon>
        <taxon>Chloroflexota</taxon>
        <taxon>Ktedonobacteria</taxon>
        <taxon>Ktedonobacterales</taxon>
        <taxon>Dictyobacteraceae</taxon>
        <taxon>Tengunoibacter</taxon>
    </lineage>
</organism>
<comment type="caution">
    <text evidence="1">The sequence shown here is derived from an EMBL/GenBank/DDBJ whole genome shotgun (WGS) entry which is preliminary data.</text>
</comment>
<accession>A0A402A7K5</accession>
<dbReference type="Proteomes" id="UP000287352">
    <property type="component" value="Unassembled WGS sequence"/>
</dbReference>
<reference evidence="2" key="1">
    <citation type="submission" date="2018-12" db="EMBL/GenBank/DDBJ databases">
        <title>Tengunoibacter tsumagoiensis gen. nov., sp. nov., Dictyobacter kobayashii sp. nov., D. alpinus sp. nov., and D. joshuensis sp. nov. and description of Dictyobacteraceae fam. nov. within the order Ktedonobacterales isolated from Tengu-no-mugimeshi.</title>
        <authorList>
            <person name="Wang C.M."/>
            <person name="Zheng Y."/>
            <person name="Sakai Y."/>
            <person name="Toyoda A."/>
            <person name="Minakuchi Y."/>
            <person name="Abe K."/>
            <person name="Yokota A."/>
            <person name="Yabe S."/>
        </authorList>
    </citation>
    <scope>NUCLEOTIDE SEQUENCE [LARGE SCALE GENOMIC DNA]</scope>
    <source>
        <strain evidence="2">Uno3</strain>
    </source>
</reference>
<keyword evidence="2" id="KW-1185">Reference proteome</keyword>
<gene>
    <name evidence="1" type="ORF">KTT_49720</name>
</gene>
<name>A0A402A7K5_9CHLR</name>
<dbReference type="EMBL" id="BIFR01000002">
    <property type="protein sequence ID" value="GCE15113.1"/>
    <property type="molecule type" value="Genomic_DNA"/>
</dbReference>
<sequence>MMSHVFRGEKLMPDGDEVRETVGRNYQGAYKRICADKSEDDDLVIAVVRSTVERLKKYGDEAVQLVANIAHLCEAMHLDISLFSRSIDYAVLRENIATIAQETCMDKRAKNLVLQGCKESIEMIRRGGNVSNIHIEMLQSYFWSVYRSDFEAYVESGKDHMHNASPSVVNATLARMRPHVRERLQQFAERAYRDNTLTTFRPRLRYSGKEKGVPIDLNLLNI</sequence>
<proteinExistence type="predicted"/>
<evidence type="ECO:0000313" key="1">
    <source>
        <dbReference type="EMBL" id="GCE15113.1"/>
    </source>
</evidence>
<evidence type="ECO:0000313" key="2">
    <source>
        <dbReference type="Proteomes" id="UP000287352"/>
    </source>
</evidence>
<protein>
    <submittedName>
        <fullName evidence="1">Uncharacterized protein</fullName>
    </submittedName>
</protein>